<evidence type="ECO:0000313" key="3">
    <source>
        <dbReference type="Proteomes" id="UP000053317"/>
    </source>
</evidence>
<proteinExistence type="predicted"/>
<evidence type="ECO:0000313" key="2">
    <source>
        <dbReference type="EMBL" id="KKY19182.1"/>
    </source>
</evidence>
<dbReference type="AlphaFoldDB" id="A0A0G2E846"/>
<keyword evidence="3" id="KW-1185">Reference proteome</keyword>
<feature type="compositionally biased region" description="Basic and acidic residues" evidence="1">
    <location>
        <begin position="418"/>
        <end position="433"/>
    </location>
</feature>
<dbReference type="EMBL" id="LCWF01000109">
    <property type="protein sequence ID" value="KKY19182.1"/>
    <property type="molecule type" value="Genomic_DNA"/>
</dbReference>
<reference evidence="2 3" key="1">
    <citation type="submission" date="2015-05" db="EMBL/GenBank/DDBJ databases">
        <title>Distinctive expansion of gene families associated with plant cell wall degradation and secondary metabolism in the genomes of grapevine trunk pathogens.</title>
        <authorList>
            <person name="Lawrence D.P."/>
            <person name="Travadon R."/>
            <person name="Rolshausen P.E."/>
            <person name="Baumgartner K."/>
        </authorList>
    </citation>
    <scope>NUCLEOTIDE SEQUENCE [LARGE SCALE GENOMIC DNA]</scope>
    <source>
        <strain evidence="2">UCRPC4</strain>
    </source>
</reference>
<dbReference type="Proteomes" id="UP000053317">
    <property type="component" value="Unassembled WGS sequence"/>
</dbReference>
<evidence type="ECO:0008006" key="4">
    <source>
        <dbReference type="Google" id="ProtNLM"/>
    </source>
</evidence>
<gene>
    <name evidence="2" type="ORF">UCRPC4_g04556</name>
</gene>
<reference evidence="2 3" key="2">
    <citation type="submission" date="2015-05" db="EMBL/GenBank/DDBJ databases">
        <authorList>
            <person name="Morales-Cruz A."/>
            <person name="Amrine K.C."/>
            <person name="Cantu D."/>
        </authorList>
    </citation>
    <scope>NUCLEOTIDE SEQUENCE [LARGE SCALE GENOMIC DNA]</scope>
    <source>
        <strain evidence="2">UCRPC4</strain>
    </source>
</reference>
<organism evidence="2 3">
    <name type="scientific">Phaeomoniella chlamydospora</name>
    <name type="common">Phaeoacremonium chlamydosporum</name>
    <dbReference type="NCBI Taxonomy" id="158046"/>
    <lineage>
        <taxon>Eukaryota</taxon>
        <taxon>Fungi</taxon>
        <taxon>Dikarya</taxon>
        <taxon>Ascomycota</taxon>
        <taxon>Pezizomycotina</taxon>
        <taxon>Eurotiomycetes</taxon>
        <taxon>Chaetothyriomycetidae</taxon>
        <taxon>Phaeomoniellales</taxon>
        <taxon>Phaeomoniellaceae</taxon>
        <taxon>Phaeomoniella</taxon>
    </lineage>
</organism>
<feature type="compositionally biased region" description="Acidic residues" evidence="1">
    <location>
        <begin position="456"/>
        <end position="466"/>
    </location>
</feature>
<feature type="compositionally biased region" description="Basic and acidic residues" evidence="1">
    <location>
        <begin position="467"/>
        <end position="477"/>
    </location>
</feature>
<sequence length="477" mass="54236">MDASDRIRPDHATLSALAKAGESQGHIFTNQVKFHTSQNPRTANPRFFKTADSCGSALWIALSEFDQDGSETIKIDGLEQPALQSILRRLEKEESREFDDLVKAKAVCRYADRQDEVLSNVMTCRKGSSRKASQRGSCLATQKKGRLISGSRRIPQMKPLHQDVTPPTFVIKPSQPVFLVPAHGAVENTSPTPAEPITEFAEHRLGKDILLADQIEESPWPQSPDKIWARVAEVQFSRPLEGRRLGPIIDLDSIVPGINLIDYADFRNYCPDNEHEQRMVLEALDPTVRHFVAVANGDKPAMQNVHLDMGYTSAYGNLQFQLKTWAFRNLPEEHCWNRGSLPSLFKLNKWIRSFDSYCFASNFQDAEEVVKRNVERQAKWAKCGRCARRGIWCDKEDQERGMRCSGCIELDMPCRRHDRDPERQPLKQQREGVDPQSVPDPYEQATLGDYFRADTGQEDEPLPDYEDFLRESEASDS</sequence>
<evidence type="ECO:0000256" key="1">
    <source>
        <dbReference type="SAM" id="MobiDB-lite"/>
    </source>
</evidence>
<name>A0A0G2E846_PHACM</name>
<feature type="region of interest" description="Disordered" evidence="1">
    <location>
        <begin position="418"/>
        <end position="477"/>
    </location>
</feature>
<protein>
    <recommendedName>
        <fullName evidence="4">Zn(2)-C6 fungal-type domain-containing protein</fullName>
    </recommendedName>
</protein>
<accession>A0A0G2E846</accession>
<comment type="caution">
    <text evidence="2">The sequence shown here is derived from an EMBL/GenBank/DDBJ whole genome shotgun (WGS) entry which is preliminary data.</text>
</comment>